<gene>
    <name evidence="1" type="ORF">CARN4_1941</name>
</gene>
<organism evidence="1">
    <name type="scientific">mine drainage metagenome</name>
    <dbReference type="NCBI Taxonomy" id="410659"/>
    <lineage>
        <taxon>unclassified sequences</taxon>
        <taxon>metagenomes</taxon>
        <taxon>ecological metagenomes</taxon>
    </lineage>
</organism>
<accession>E6Q360</accession>
<reference evidence="1" key="1">
    <citation type="submission" date="2009-10" db="EMBL/GenBank/DDBJ databases">
        <title>Diversity of trophic interactions inside an arsenic-rich microbial ecosystem.</title>
        <authorList>
            <person name="Bertin P.N."/>
            <person name="Heinrich-Salmeron A."/>
            <person name="Pelletier E."/>
            <person name="Goulhen-Chollet F."/>
            <person name="Arsene-Ploetze F."/>
            <person name="Gallien S."/>
            <person name="Calteau A."/>
            <person name="Vallenet D."/>
            <person name="Casiot C."/>
            <person name="Chane-Woon-Ming B."/>
            <person name="Giloteaux L."/>
            <person name="Barakat M."/>
            <person name="Bonnefoy V."/>
            <person name="Bruneel O."/>
            <person name="Chandler M."/>
            <person name="Cleiss J."/>
            <person name="Duran R."/>
            <person name="Elbaz-Poulichet F."/>
            <person name="Fonknechten N."/>
            <person name="Lauga B."/>
            <person name="Mornico D."/>
            <person name="Ortet P."/>
            <person name="Schaeffer C."/>
            <person name="Siguier P."/>
            <person name="Alexander Thil Smith A."/>
            <person name="Van Dorsselaer A."/>
            <person name="Weissenbach J."/>
            <person name="Medigue C."/>
            <person name="Le Paslier D."/>
        </authorList>
    </citation>
    <scope>NUCLEOTIDE SEQUENCE</scope>
</reference>
<proteinExistence type="predicted"/>
<dbReference type="EMBL" id="CABO01000019">
    <property type="protein sequence ID" value="CBI01620.1"/>
    <property type="molecule type" value="Genomic_DNA"/>
</dbReference>
<name>E6Q360_9ZZZZ</name>
<dbReference type="AlphaFoldDB" id="E6Q360"/>
<evidence type="ECO:0000313" key="1">
    <source>
        <dbReference type="EMBL" id="CBI01620.1"/>
    </source>
</evidence>
<sequence length="176" mass="18864">MKTFPLRATLPVLIALLLSAPAAAAIKNAPLHKYFRAGVVNLRIDKIETYPSSATTSVPVLEGQGFSGPGYVVITATEQNPSGNNDVGVPHMEVGFELKDGSQMSESAPDAINVPGTKILAATSLHPKQHIVVNWVLSGWTGAAPTKLFLKVWNQSGYPGHWFRIQLKPTDVTAHT</sequence>
<protein>
    <submittedName>
        <fullName evidence="1">Uncharacterized protein</fullName>
    </submittedName>
</protein>
<comment type="caution">
    <text evidence="1">The sequence shown here is derived from an EMBL/GenBank/DDBJ whole genome shotgun (WGS) entry which is preliminary data.</text>
</comment>